<comment type="caution">
    <text evidence="1">The sequence shown here is derived from an EMBL/GenBank/DDBJ whole genome shotgun (WGS) entry which is preliminary data.</text>
</comment>
<gene>
    <name evidence="1" type="ORF">DXF87_26255</name>
</gene>
<protein>
    <submittedName>
        <fullName evidence="1">Uncharacterized protein</fullName>
    </submittedName>
</protein>
<reference evidence="1 2" key="1">
    <citation type="submission" date="2018-07" db="EMBL/GenBank/DDBJ databases">
        <title>The use of a cohorting ward and systematic surveillance cultures for the control of a Klebsiella pneumoniae carbapenemase (KPC)-producing Enterobacteriaceae outbreak.</title>
        <authorList>
            <person name="Doi Y."/>
        </authorList>
    </citation>
    <scope>NUCLEOTIDE SEQUENCE [LARGE SCALE GENOMIC DNA]</scope>
    <source>
        <strain evidence="1 2">1-RC-17-04017</strain>
    </source>
</reference>
<evidence type="ECO:0000313" key="1">
    <source>
        <dbReference type="EMBL" id="RDT51662.1"/>
    </source>
</evidence>
<organism evidence="1 2">
    <name type="scientific">Enterobacter roggenkampii</name>
    <dbReference type="NCBI Taxonomy" id="1812935"/>
    <lineage>
        <taxon>Bacteria</taxon>
        <taxon>Pseudomonadati</taxon>
        <taxon>Pseudomonadota</taxon>
        <taxon>Gammaproteobacteria</taxon>
        <taxon>Enterobacterales</taxon>
        <taxon>Enterobacteriaceae</taxon>
        <taxon>Enterobacter</taxon>
        <taxon>Enterobacter cloacae complex</taxon>
    </lineage>
</organism>
<sequence>MLSKLLKQTGKADTDLLIKIAGGAAAAAYLMSDAPKDDKLTLAAMGMAGTLGMKGRFEGVPEPKILETLRQGGREGEKAAAHI</sequence>
<evidence type="ECO:0000313" key="2">
    <source>
        <dbReference type="Proteomes" id="UP000255291"/>
    </source>
</evidence>
<name>A0ABD7GPN3_9ENTR</name>
<feature type="non-terminal residue" evidence="1">
    <location>
        <position position="83"/>
    </location>
</feature>
<proteinExistence type="predicted"/>
<accession>A0ABD7GPN3</accession>
<dbReference type="AlphaFoldDB" id="A0ABD7GPN3"/>
<dbReference type="EMBL" id="QRBW01000380">
    <property type="protein sequence ID" value="RDT51662.1"/>
    <property type="molecule type" value="Genomic_DNA"/>
</dbReference>
<dbReference type="Proteomes" id="UP000255291">
    <property type="component" value="Unassembled WGS sequence"/>
</dbReference>
<dbReference type="RefSeq" id="WP_165852713.1">
    <property type="nucleotide sequence ID" value="NZ_QRBW01000380.1"/>
</dbReference>